<protein>
    <submittedName>
        <fullName evidence="3">Trypsin and/or DUF1986 domain containing protein</fullName>
    </submittedName>
</protein>
<dbReference type="PANTHER" id="PTHR24260:SF136">
    <property type="entry name" value="GH08193P-RELATED"/>
    <property type="match status" value="1"/>
</dbReference>
<dbReference type="FunFam" id="2.40.10.10:FF:000005">
    <property type="entry name" value="Serine protease 37"/>
    <property type="match status" value="1"/>
</dbReference>
<dbReference type="InterPro" id="IPR043504">
    <property type="entry name" value="Peptidase_S1_PA_chymotrypsin"/>
</dbReference>
<dbReference type="InterPro" id="IPR001314">
    <property type="entry name" value="Peptidase_S1A"/>
</dbReference>
<dbReference type="EMBL" id="QDEB01019466">
    <property type="protein sequence ID" value="RZC41178.1"/>
    <property type="molecule type" value="Genomic_DNA"/>
</dbReference>
<accession>A0A482W9W5</accession>
<dbReference type="InterPro" id="IPR009003">
    <property type="entry name" value="Peptidase_S1_PA"/>
</dbReference>
<proteinExistence type="predicted"/>
<keyword evidence="1" id="KW-1015">Disulfide bond</keyword>
<name>A0A482W9W5_ASBVE</name>
<dbReference type="GO" id="GO:0004252">
    <property type="term" value="F:serine-type endopeptidase activity"/>
    <property type="evidence" value="ECO:0007669"/>
    <property type="project" value="InterPro"/>
</dbReference>
<comment type="caution">
    <text evidence="3">The sequence shown here is derived from an EMBL/GenBank/DDBJ whole genome shotgun (WGS) entry which is preliminary data.</text>
</comment>
<dbReference type="GO" id="GO:0006508">
    <property type="term" value="P:proteolysis"/>
    <property type="evidence" value="ECO:0007669"/>
    <property type="project" value="InterPro"/>
</dbReference>
<reference evidence="3 4" key="1">
    <citation type="submission" date="2017-03" db="EMBL/GenBank/DDBJ databases">
        <title>Genome of the blue death feigning beetle - Asbolus verrucosus.</title>
        <authorList>
            <person name="Rider S.D."/>
        </authorList>
    </citation>
    <scope>NUCLEOTIDE SEQUENCE [LARGE SCALE GENOMIC DNA]</scope>
    <source>
        <strain evidence="3">Butters</strain>
        <tissue evidence="3">Head and leg muscle</tissue>
    </source>
</reference>
<evidence type="ECO:0000313" key="4">
    <source>
        <dbReference type="Proteomes" id="UP000292052"/>
    </source>
</evidence>
<dbReference type="Gene3D" id="2.40.10.10">
    <property type="entry name" value="Trypsin-like serine proteases"/>
    <property type="match status" value="1"/>
</dbReference>
<dbReference type="AlphaFoldDB" id="A0A482W9W5"/>
<organism evidence="3 4">
    <name type="scientific">Asbolus verrucosus</name>
    <name type="common">Desert ironclad beetle</name>
    <dbReference type="NCBI Taxonomy" id="1661398"/>
    <lineage>
        <taxon>Eukaryota</taxon>
        <taxon>Metazoa</taxon>
        <taxon>Ecdysozoa</taxon>
        <taxon>Arthropoda</taxon>
        <taxon>Hexapoda</taxon>
        <taxon>Insecta</taxon>
        <taxon>Pterygota</taxon>
        <taxon>Neoptera</taxon>
        <taxon>Endopterygota</taxon>
        <taxon>Coleoptera</taxon>
        <taxon>Polyphaga</taxon>
        <taxon>Cucujiformia</taxon>
        <taxon>Tenebrionidae</taxon>
        <taxon>Pimeliinae</taxon>
        <taxon>Asbolus</taxon>
    </lineage>
</organism>
<keyword evidence="4" id="KW-1185">Reference proteome</keyword>
<evidence type="ECO:0000256" key="1">
    <source>
        <dbReference type="ARBA" id="ARBA00023157"/>
    </source>
</evidence>
<evidence type="ECO:0000259" key="2">
    <source>
        <dbReference type="PROSITE" id="PS50240"/>
    </source>
</evidence>
<gene>
    <name evidence="3" type="ORF">BDFB_013703</name>
</gene>
<dbReference type="SUPFAM" id="SSF50494">
    <property type="entry name" value="Trypsin-like serine proteases"/>
    <property type="match status" value="1"/>
</dbReference>
<dbReference type="STRING" id="1661398.A0A482W9W5"/>
<evidence type="ECO:0000313" key="3">
    <source>
        <dbReference type="EMBL" id="RZC41178.1"/>
    </source>
</evidence>
<dbReference type="PANTHER" id="PTHR24260">
    <property type="match status" value="1"/>
</dbReference>
<dbReference type="InterPro" id="IPR001254">
    <property type="entry name" value="Trypsin_dom"/>
</dbReference>
<dbReference type="CDD" id="cd00190">
    <property type="entry name" value="Tryp_SPc"/>
    <property type="match status" value="1"/>
</dbReference>
<feature type="domain" description="Peptidase S1" evidence="2">
    <location>
        <begin position="11"/>
        <end position="241"/>
    </location>
</feature>
<dbReference type="OrthoDB" id="5597713at2759"/>
<dbReference type="Pfam" id="PF00089">
    <property type="entry name" value="Trypsin"/>
    <property type="match status" value="1"/>
</dbReference>
<feature type="non-terminal residue" evidence="3">
    <location>
        <position position="1"/>
    </location>
</feature>
<dbReference type="SMART" id="SM00020">
    <property type="entry name" value="Tryp_SPc"/>
    <property type="match status" value="1"/>
</dbReference>
<dbReference type="PROSITE" id="PS50240">
    <property type="entry name" value="TRYPSIN_DOM"/>
    <property type="match status" value="1"/>
</dbReference>
<dbReference type="PRINTS" id="PR00722">
    <property type="entry name" value="CHYMOTRYPSIN"/>
</dbReference>
<dbReference type="InterPro" id="IPR051333">
    <property type="entry name" value="CLIP_Serine_Protease"/>
</dbReference>
<sequence>STYFRLLGTRIIGGDDARAGQFPFAAAIYVQTDSSRSFCGGALLSREWVITSGNCVNKASIFTIQIGSHTLTNSDPERETFTSSEYVLHPDFNPDTIENDIALIKLRMPVTFTAYIQPVNLPAVSLLNESTVTALGWGQTSDSDPGLSNYLQFVNVSVLSNAECKIYYGDQISDNMGCMEGNYNEGTCIGDNGGALVEYLHKFYWIVGIASFISSNGCESTDPSGFTRTYPYTDWIYSVINS</sequence>
<dbReference type="Proteomes" id="UP000292052">
    <property type="component" value="Unassembled WGS sequence"/>
</dbReference>